<dbReference type="SMART" id="SM00015">
    <property type="entry name" value="IQ"/>
    <property type="match status" value="4"/>
</dbReference>
<dbReference type="InterPro" id="IPR052318">
    <property type="entry name" value="CellDiv_DevSignal_Domain"/>
</dbReference>
<dbReference type="PANTHER" id="PTHR22590">
    <property type="entry name" value="MYOSIN MOTOR DOMAIN-CONTAINING PROTEIN"/>
    <property type="match status" value="1"/>
</dbReference>
<evidence type="ECO:0000256" key="2">
    <source>
        <dbReference type="SAM" id="MobiDB-lite"/>
    </source>
</evidence>
<evidence type="ECO:0000313" key="4">
    <source>
        <dbReference type="EMBL" id="EDW83987.2"/>
    </source>
</evidence>
<dbReference type="SMART" id="SM00394">
    <property type="entry name" value="RIIa"/>
    <property type="match status" value="2"/>
</dbReference>
<dbReference type="PROSITE" id="PS50096">
    <property type="entry name" value="IQ"/>
    <property type="match status" value="4"/>
</dbReference>
<dbReference type="EMBL" id="CH964272">
    <property type="protein sequence ID" value="EDW83987.2"/>
    <property type="molecule type" value="Genomic_DNA"/>
</dbReference>
<dbReference type="InParanoid" id="B4NJY5"/>
<feature type="compositionally biased region" description="Polar residues" evidence="2">
    <location>
        <begin position="946"/>
        <end position="956"/>
    </location>
</feature>
<keyword evidence="5" id="KW-1185">Reference proteome</keyword>
<dbReference type="Pfam" id="PF00612">
    <property type="entry name" value="IQ"/>
    <property type="match status" value="2"/>
</dbReference>
<feature type="region of interest" description="Disordered" evidence="2">
    <location>
        <begin position="925"/>
        <end position="979"/>
    </location>
</feature>
<feature type="domain" description="RIIa" evidence="3">
    <location>
        <begin position="84"/>
        <end position="121"/>
    </location>
</feature>
<dbReference type="eggNOG" id="ENOG502SGHV">
    <property type="taxonomic scope" value="Eukaryota"/>
</dbReference>
<dbReference type="PANTHER" id="PTHR22590:SF5">
    <property type="entry name" value="MYOSIN MOTOR DOMAIN-CONTAINING PROTEIN"/>
    <property type="match status" value="1"/>
</dbReference>
<dbReference type="Proteomes" id="UP000007798">
    <property type="component" value="Unassembled WGS sequence"/>
</dbReference>
<dbReference type="STRING" id="7260.B4NJY5"/>
<dbReference type="Gene3D" id="1.20.5.190">
    <property type="match status" value="2"/>
</dbReference>
<reference evidence="4 5" key="1">
    <citation type="journal article" date="2007" name="Nature">
        <title>Evolution of genes and genomes on the Drosophila phylogeny.</title>
        <authorList>
            <consortium name="Drosophila 12 Genomes Consortium"/>
            <person name="Clark A.G."/>
            <person name="Eisen M.B."/>
            <person name="Smith D.R."/>
            <person name="Bergman C.M."/>
            <person name="Oliver B."/>
            <person name="Markow T.A."/>
            <person name="Kaufman T.C."/>
            <person name="Kellis M."/>
            <person name="Gelbart W."/>
            <person name="Iyer V.N."/>
            <person name="Pollard D.A."/>
            <person name="Sackton T.B."/>
            <person name="Larracuente A.M."/>
            <person name="Singh N.D."/>
            <person name="Abad J.P."/>
            <person name="Abt D.N."/>
            <person name="Adryan B."/>
            <person name="Aguade M."/>
            <person name="Akashi H."/>
            <person name="Anderson W.W."/>
            <person name="Aquadro C.F."/>
            <person name="Ardell D.H."/>
            <person name="Arguello R."/>
            <person name="Artieri C.G."/>
            <person name="Barbash D.A."/>
            <person name="Barker D."/>
            <person name="Barsanti P."/>
            <person name="Batterham P."/>
            <person name="Batzoglou S."/>
            <person name="Begun D."/>
            <person name="Bhutkar A."/>
            <person name="Blanco E."/>
            <person name="Bosak S.A."/>
            <person name="Bradley R.K."/>
            <person name="Brand A.D."/>
            <person name="Brent M.R."/>
            <person name="Brooks A.N."/>
            <person name="Brown R.H."/>
            <person name="Butlin R.K."/>
            <person name="Caggese C."/>
            <person name="Calvi B.R."/>
            <person name="Bernardo de Carvalho A."/>
            <person name="Caspi A."/>
            <person name="Castrezana S."/>
            <person name="Celniker S.E."/>
            <person name="Chang J.L."/>
            <person name="Chapple C."/>
            <person name="Chatterji S."/>
            <person name="Chinwalla A."/>
            <person name="Civetta A."/>
            <person name="Clifton S.W."/>
            <person name="Comeron J.M."/>
            <person name="Costello J.C."/>
            <person name="Coyne J.A."/>
            <person name="Daub J."/>
            <person name="David R.G."/>
            <person name="Delcher A.L."/>
            <person name="Delehaunty K."/>
            <person name="Do C.B."/>
            <person name="Ebling H."/>
            <person name="Edwards K."/>
            <person name="Eickbush T."/>
            <person name="Evans J.D."/>
            <person name="Filipski A."/>
            <person name="Findeiss S."/>
            <person name="Freyhult E."/>
            <person name="Fulton L."/>
            <person name="Fulton R."/>
            <person name="Garcia A.C."/>
            <person name="Gardiner A."/>
            <person name="Garfield D.A."/>
            <person name="Garvin B.E."/>
            <person name="Gibson G."/>
            <person name="Gilbert D."/>
            <person name="Gnerre S."/>
            <person name="Godfrey J."/>
            <person name="Good R."/>
            <person name="Gotea V."/>
            <person name="Gravely B."/>
            <person name="Greenberg A.J."/>
            <person name="Griffiths-Jones S."/>
            <person name="Gross S."/>
            <person name="Guigo R."/>
            <person name="Gustafson E.A."/>
            <person name="Haerty W."/>
            <person name="Hahn M.W."/>
            <person name="Halligan D.L."/>
            <person name="Halpern A.L."/>
            <person name="Halter G.M."/>
            <person name="Han M.V."/>
            <person name="Heger A."/>
            <person name="Hillier L."/>
            <person name="Hinrichs A.S."/>
            <person name="Holmes I."/>
            <person name="Hoskins R.A."/>
            <person name="Hubisz M.J."/>
            <person name="Hultmark D."/>
            <person name="Huntley M.A."/>
            <person name="Jaffe D.B."/>
            <person name="Jagadeeshan S."/>
            <person name="Jeck W.R."/>
            <person name="Johnson J."/>
            <person name="Jones C.D."/>
            <person name="Jordan W.C."/>
            <person name="Karpen G.H."/>
            <person name="Kataoka E."/>
            <person name="Keightley P.D."/>
            <person name="Kheradpour P."/>
            <person name="Kirkness E.F."/>
            <person name="Koerich L.B."/>
            <person name="Kristiansen K."/>
            <person name="Kudrna D."/>
            <person name="Kulathinal R.J."/>
            <person name="Kumar S."/>
            <person name="Kwok R."/>
            <person name="Lander E."/>
            <person name="Langley C.H."/>
            <person name="Lapoint R."/>
            <person name="Lazzaro B.P."/>
            <person name="Lee S.J."/>
            <person name="Levesque L."/>
            <person name="Li R."/>
            <person name="Lin C.F."/>
            <person name="Lin M.F."/>
            <person name="Lindblad-Toh K."/>
            <person name="Llopart A."/>
            <person name="Long M."/>
            <person name="Low L."/>
            <person name="Lozovsky E."/>
            <person name="Lu J."/>
            <person name="Luo M."/>
            <person name="Machado C.A."/>
            <person name="Makalowski W."/>
            <person name="Marzo M."/>
            <person name="Matsuda M."/>
            <person name="Matzkin L."/>
            <person name="McAllister B."/>
            <person name="McBride C.S."/>
            <person name="McKernan B."/>
            <person name="McKernan K."/>
            <person name="Mendez-Lago M."/>
            <person name="Minx P."/>
            <person name="Mollenhauer M.U."/>
            <person name="Montooth K."/>
            <person name="Mount S.M."/>
            <person name="Mu X."/>
            <person name="Myers E."/>
            <person name="Negre B."/>
            <person name="Newfeld S."/>
            <person name="Nielsen R."/>
            <person name="Noor M.A."/>
            <person name="O'Grady P."/>
            <person name="Pachter L."/>
            <person name="Papaceit M."/>
            <person name="Parisi M.J."/>
            <person name="Parisi M."/>
            <person name="Parts L."/>
            <person name="Pedersen J.S."/>
            <person name="Pesole G."/>
            <person name="Phillippy A.M."/>
            <person name="Ponting C.P."/>
            <person name="Pop M."/>
            <person name="Porcelli D."/>
            <person name="Powell J.R."/>
            <person name="Prohaska S."/>
            <person name="Pruitt K."/>
            <person name="Puig M."/>
            <person name="Quesneville H."/>
            <person name="Ram K.R."/>
            <person name="Rand D."/>
            <person name="Rasmussen M.D."/>
            <person name="Reed L.K."/>
            <person name="Reenan R."/>
            <person name="Reily A."/>
            <person name="Remington K.A."/>
            <person name="Rieger T.T."/>
            <person name="Ritchie M.G."/>
            <person name="Robin C."/>
            <person name="Rogers Y.H."/>
            <person name="Rohde C."/>
            <person name="Rozas J."/>
            <person name="Rubenfield M.J."/>
            <person name="Ruiz A."/>
            <person name="Russo S."/>
            <person name="Salzberg S.L."/>
            <person name="Sanchez-Gracia A."/>
            <person name="Saranga D.J."/>
            <person name="Sato H."/>
            <person name="Schaeffer S.W."/>
            <person name="Schatz M.C."/>
            <person name="Schlenke T."/>
            <person name="Schwartz R."/>
            <person name="Segarra C."/>
            <person name="Singh R.S."/>
            <person name="Sirot L."/>
            <person name="Sirota M."/>
            <person name="Sisneros N.B."/>
            <person name="Smith C.D."/>
            <person name="Smith T.F."/>
            <person name="Spieth J."/>
            <person name="Stage D.E."/>
            <person name="Stark A."/>
            <person name="Stephan W."/>
            <person name="Strausberg R.L."/>
            <person name="Strempel S."/>
            <person name="Sturgill D."/>
            <person name="Sutton G."/>
            <person name="Sutton G.G."/>
            <person name="Tao W."/>
            <person name="Teichmann S."/>
            <person name="Tobari Y.N."/>
            <person name="Tomimura Y."/>
            <person name="Tsolas J.M."/>
            <person name="Valente V.L."/>
            <person name="Venter E."/>
            <person name="Venter J.C."/>
            <person name="Vicario S."/>
            <person name="Vieira F.G."/>
            <person name="Vilella A.J."/>
            <person name="Villasante A."/>
            <person name="Walenz B."/>
            <person name="Wang J."/>
            <person name="Wasserman M."/>
            <person name="Watts T."/>
            <person name="Wilson D."/>
            <person name="Wilson R.K."/>
            <person name="Wing R.A."/>
            <person name="Wolfner M.F."/>
            <person name="Wong A."/>
            <person name="Wong G.K."/>
            <person name="Wu C.I."/>
            <person name="Wu G."/>
            <person name="Yamamoto D."/>
            <person name="Yang H.P."/>
            <person name="Yang S.P."/>
            <person name="Yorke J.A."/>
            <person name="Yoshida K."/>
            <person name="Zdobnov E."/>
            <person name="Zhang P."/>
            <person name="Zhang Y."/>
            <person name="Zimin A.V."/>
            <person name="Baldwin J."/>
            <person name="Abdouelleil A."/>
            <person name="Abdulkadir J."/>
            <person name="Abebe A."/>
            <person name="Abera B."/>
            <person name="Abreu J."/>
            <person name="Acer S.C."/>
            <person name="Aftuck L."/>
            <person name="Alexander A."/>
            <person name="An P."/>
            <person name="Anderson E."/>
            <person name="Anderson S."/>
            <person name="Arachi H."/>
            <person name="Azer M."/>
            <person name="Bachantsang P."/>
            <person name="Barry A."/>
            <person name="Bayul T."/>
            <person name="Berlin A."/>
            <person name="Bessette D."/>
            <person name="Bloom T."/>
            <person name="Blye J."/>
            <person name="Boguslavskiy L."/>
            <person name="Bonnet C."/>
            <person name="Boukhgalter B."/>
            <person name="Bourzgui I."/>
            <person name="Brown A."/>
            <person name="Cahill P."/>
            <person name="Channer S."/>
            <person name="Cheshatsang Y."/>
            <person name="Chuda L."/>
            <person name="Citroen M."/>
            <person name="Collymore A."/>
            <person name="Cooke P."/>
            <person name="Costello M."/>
            <person name="D'Aco K."/>
            <person name="Daza R."/>
            <person name="De Haan G."/>
            <person name="DeGray S."/>
            <person name="DeMaso C."/>
            <person name="Dhargay N."/>
            <person name="Dooley K."/>
            <person name="Dooley E."/>
            <person name="Doricent M."/>
            <person name="Dorje P."/>
            <person name="Dorjee K."/>
            <person name="Dupes A."/>
            <person name="Elong R."/>
            <person name="Falk J."/>
            <person name="Farina A."/>
            <person name="Faro S."/>
            <person name="Ferguson D."/>
            <person name="Fisher S."/>
            <person name="Foley C.D."/>
            <person name="Franke A."/>
            <person name="Friedrich D."/>
            <person name="Gadbois L."/>
            <person name="Gearin G."/>
            <person name="Gearin C.R."/>
            <person name="Giannoukos G."/>
            <person name="Goode T."/>
            <person name="Graham J."/>
            <person name="Grandbois E."/>
            <person name="Grewal S."/>
            <person name="Gyaltsen K."/>
            <person name="Hafez N."/>
            <person name="Hagos B."/>
            <person name="Hall J."/>
            <person name="Henson C."/>
            <person name="Hollinger A."/>
            <person name="Honan T."/>
            <person name="Huard M.D."/>
            <person name="Hughes L."/>
            <person name="Hurhula B."/>
            <person name="Husby M.E."/>
            <person name="Kamat A."/>
            <person name="Kanga B."/>
            <person name="Kashin S."/>
            <person name="Khazanovich D."/>
            <person name="Kisner P."/>
            <person name="Lance K."/>
            <person name="Lara M."/>
            <person name="Lee W."/>
            <person name="Lennon N."/>
            <person name="Letendre F."/>
            <person name="LeVine R."/>
            <person name="Lipovsky A."/>
            <person name="Liu X."/>
            <person name="Liu J."/>
            <person name="Liu S."/>
            <person name="Lokyitsang T."/>
            <person name="Lokyitsang Y."/>
            <person name="Lubonja R."/>
            <person name="Lui A."/>
            <person name="MacDonald P."/>
            <person name="Magnisalis V."/>
            <person name="Maru K."/>
            <person name="Matthews C."/>
            <person name="McCusker W."/>
            <person name="McDonough S."/>
            <person name="Mehta T."/>
            <person name="Meldrim J."/>
            <person name="Meneus L."/>
            <person name="Mihai O."/>
            <person name="Mihalev A."/>
            <person name="Mihova T."/>
            <person name="Mittelman R."/>
            <person name="Mlenga V."/>
            <person name="Montmayeur A."/>
            <person name="Mulrain L."/>
            <person name="Navidi A."/>
            <person name="Naylor J."/>
            <person name="Negash T."/>
            <person name="Nguyen T."/>
            <person name="Nguyen N."/>
            <person name="Nicol R."/>
            <person name="Norbu C."/>
            <person name="Norbu N."/>
            <person name="Novod N."/>
            <person name="O'Neill B."/>
            <person name="Osman S."/>
            <person name="Markiewicz E."/>
            <person name="Oyono O.L."/>
            <person name="Patti C."/>
            <person name="Phunkhang P."/>
            <person name="Pierre F."/>
            <person name="Priest M."/>
            <person name="Raghuraman S."/>
            <person name="Rege F."/>
            <person name="Reyes R."/>
            <person name="Rise C."/>
            <person name="Rogov P."/>
            <person name="Ross K."/>
            <person name="Ryan E."/>
            <person name="Settipalli S."/>
            <person name="Shea T."/>
            <person name="Sherpa N."/>
            <person name="Shi L."/>
            <person name="Shih D."/>
            <person name="Sparrow T."/>
            <person name="Spaulding J."/>
            <person name="Stalker J."/>
            <person name="Stange-Thomann N."/>
            <person name="Stavropoulos S."/>
            <person name="Stone C."/>
            <person name="Strader C."/>
            <person name="Tesfaye S."/>
            <person name="Thomson T."/>
            <person name="Thoulutsang Y."/>
            <person name="Thoulutsang D."/>
            <person name="Topham K."/>
            <person name="Topping I."/>
            <person name="Tsamla T."/>
            <person name="Vassiliev H."/>
            <person name="Vo A."/>
            <person name="Wangchuk T."/>
            <person name="Wangdi T."/>
            <person name="Weiand M."/>
            <person name="Wilkinson J."/>
            <person name="Wilson A."/>
            <person name="Yadav S."/>
            <person name="Young G."/>
            <person name="Yu Q."/>
            <person name="Zembek L."/>
            <person name="Zhong D."/>
            <person name="Zimmer A."/>
            <person name="Zwirko Z."/>
            <person name="Jaffe D.B."/>
            <person name="Alvarez P."/>
            <person name="Brockman W."/>
            <person name="Butler J."/>
            <person name="Chin C."/>
            <person name="Gnerre S."/>
            <person name="Grabherr M."/>
            <person name="Kleber M."/>
            <person name="Mauceli E."/>
            <person name="MacCallum I."/>
        </authorList>
    </citation>
    <scope>NUCLEOTIDE SEQUENCE [LARGE SCALE GENOMIC DNA]</scope>
    <source>
        <strain evidence="5">Tucson 14030-0811.24</strain>
    </source>
</reference>
<name>B4NJY5_DROWI</name>
<dbReference type="AlphaFoldDB" id="B4NJY5"/>
<feature type="region of interest" description="Disordered" evidence="2">
    <location>
        <begin position="699"/>
        <end position="726"/>
    </location>
</feature>
<dbReference type="HOGENOM" id="CLU_339280_0_0_1"/>
<keyword evidence="1" id="KW-0677">Repeat</keyword>
<dbReference type="SUPFAM" id="SSF47391">
    <property type="entry name" value="Dimerization-anchoring domain of cAMP-dependent PK regulatory subunit"/>
    <property type="match status" value="2"/>
</dbReference>
<feature type="compositionally biased region" description="Basic and acidic residues" evidence="2">
    <location>
        <begin position="967"/>
        <end position="979"/>
    </location>
</feature>
<dbReference type="InterPro" id="IPR003117">
    <property type="entry name" value="cAMP_dep_PK_reg_su_I/II_a/b"/>
</dbReference>
<protein>
    <recommendedName>
        <fullName evidence="3">RIIa domain-containing protein</fullName>
    </recommendedName>
</protein>
<gene>
    <name evidence="4" type="primary">Dwil\GK13388</name>
    <name evidence="4" type="ORF">Dwil_GK13388</name>
</gene>
<sequence>MTGTSLPRVPEGLRDLMKVFTKDVLREKPENLYQFSANYFDGIVSEKTPQAMRKYEPVQSYEAIMKNRIRQQVPLSLVFNIIPETLTELIKQFIKAVLKECPENIYVFAREYFHRLSIAKTTQNNRNTDYTTYEKYLEGKENARLAPKVTCECGRVLSAARTLEAIPLNEQNAQSSPLIIDKDNQQHERSYSVNYLRAVCIIQKHFRQYLKRKNATKKYNSHEYVTAIYIIQRQVRRYLTRRRIANSKSLDQQQSKKNIRQHYDSATYMRAVYVIQRHYRLYRKRQNKKQLKNDTVSLTAAAFIIQRTFRRLIKARRAKKHTAAALDQGDEVNDNASEAGSYTSASTALLSTESAGEHMEFGGNFEESVHQQTIKEDEEVENNYVNFDEKHFEETTKKDGQSINSKMWEEKIEDEIDEPTVAKEIEDNIQEPSNEKAPIIKIEQTEETTEDDIDESTVAKMENIVEEAILAKMTINRLSNKDEQIHEKDESIEEVQIVVHERPIDTESLKPKTESDESLIERESRTKDQFIASVDEPSIEIEGTAAIRELVNEFLINEIQYSTQEQSQPNEVQEEPCIKKTASITNLSESLESIKSRETKQNESSDVMLGENLAHGESMDLDTFATDTLDKATLKLLKPERTIEKMSQRQVSESLDKDNLPTEASFEEPIIKSMGSLQDQANMDIEDGDLIIYKRLQREDTRESSAQSDSVVFGETNEEEAERQGSANKIDAEPTRVQFTRHYTIAGDDPRRMFKTIDDDGEGDFEAAPLIDSTSSFCLDDETSEAIRKKIMAYSLSETDSDYFDPNKVITDDSYIDTAMADDAMGTSTETESTIVSAATKIQAGARGFLTRRRLRRASAGTKSSTQETKASFGNDAISESLERFIEEEAAKKIQAAYRIHTRKQNRRKNKLEGVSLESSLAARRQKLQRGDALRNDSTPDDDNSARTSINTTNGPQVEKISKKHRSEATAEEHKKSKVSMELKWPVLRQNSMPVQIDCEVLRVIPKHLRKRIRSAESQKKNRK</sequence>
<proteinExistence type="predicted"/>
<evidence type="ECO:0000313" key="5">
    <source>
        <dbReference type="Proteomes" id="UP000007798"/>
    </source>
</evidence>
<dbReference type="InterPro" id="IPR000048">
    <property type="entry name" value="IQ_motif_EF-hand-BS"/>
</dbReference>
<dbReference type="OrthoDB" id="6161835at2759"/>
<evidence type="ECO:0000259" key="3">
    <source>
        <dbReference type="SMART" id="SM00394"/>
    </source>
</evidence>
<feature type="domain" description="RIIa" evidence="3">
    <location>
        <begin position="11"/>
        <end position="48"/>
    </location>
</feature>
<dbReference type="Gene3D" id="1.20.890.10">
    <property type="entry name" value="cAMP-dependent protein kinase regulatory subunit, dimerization-anchoring domain"/>
    <property type="match status" value="2"/>
</dbReference>
<organism evidence="4 5">
    <name type="scientific">Drosophila willistoni</name>
    <name type="common">Fruit fly</name>
    <dbReference type="NCBI Taxonomy" id="7260"/>
    <lineage>
        <taxon>Eukaryota</taxon>
        <taxon>Metazoa</taxon>
        <taxon>Ecdysozoa</taxon>
        <taxon>Arthropoda</taxon>
        <taxon>Hexapoda</taxon>
        <taxon>Insecta</taxon>
        <taxon>Pterygota</taxon>
        <taxon>Neoptera</taxon>
        <taxon>Endopterygota</taxon>
        <taxon>Diptera</taxon>
        <taxon>Brachycera</taxon>
        <taxon>Muscomorpha</taxon>
        <taxon>Ephydroidea</taxon>
        <taxon>Drosophilidae</taxon>
        <taxon>Drosophila</taxon>
        <taxon>Sophophora</taxon>
    </lineage>
</organism>
<evidence type="ECO:0000256" key="1">
    <source>
        <dbReference type="ARBA" id="ARBA00022737"/>
    </source>
</evidence>
<accession>B4NJY5</accession>
<dbReference type="CDD" id="cd12084">
    <property type="entry name" value="DD_RII_PKA-like"/>
    <property type="match status" value="2"/>
</dbReference>
<dbReference type="Pfam" id="PF02197">
    <property type="entry name" value="RIIa"/>
    <property type="match status" value="1"/>
</dbReference>